<feature type="domain" description="Transglutaminase-like" evidence="1">
    <location>
        <begin position="90"/>
        <end position="154"/>
    </location>
</feature>
<dbReference type="InterPro" id="IPR038765">
    <property type="entry name" value="Papain-like_cys_pep_sf"/>
</dbReference>
<dbReference type="Pfam" id="PF01841">
    <property type="entry name" value="Transglut_core"/>
    <property type="match status" value="1"/>
</dbReference>
<name>A0ABZ1UPV9_9BURK</name>
<evidence type="ECO:0000259" key="1">
    <source>
        <dbReference type="SMART" id="SM00460"/>
    </source>
</evidence>
<organism evidence="2 3">
    <name type="scientific">[Empedobacter] haloabium</name>
    <dbReference type="NCBI Taxonomy" id="592317"/>
    <lineage>
        <taxon>Bacteria</taxon>
        <taxon>Pseudomonadati</taxon>
        <taxon>Pseudomonadota</taxon>
        <taxon>Betaproteobacteria</taxon>
        <taxon>Burkholderiales</taxon>
        <taxon>Oxalobacteraceae</taxon>
        <taxon>Telluria group</taxon>
        <taxon>Telluria group incertae sedis</taxon>
    </lineage>
</organism>
<keyword evidence="3" id="KW-1185">Reference proteome</keyword>
<dbReference type="EMBL" id="CP136508">
    <property type="protein sequence ID" value="WUR14339.1"/>
    <property type="molecule type" value="Genomic_DNA"/>
</dbReference>
<accession>A0ABZ1UPV9</accession>
<dbReference type="SUPFAM" id="SSF54001">
    <property type="entry name" value="Cysteine proteinases"/>
    <property type="match status" value="1"/>
</dbReference>
<proteinExistence type="predicted"/>
<dbReference type="Proteomes" id="UP000321323">
    <property type="component" value="Chromosome"/>
</dbReference>
<dbReference type="InterPro" id="IPR002931">
    <property type="entry name" value="Transglutaminase-like"/>
</dbReference>
<reference evidence="2 3" key="1">
    <citation type="journal article" date="2019" name="Int. J. Syst. Evol. Microbiol.">
        <title>The Draft Whole-Genome Sequence of the Antibiotic Producer Empedobacter haloabium ATCC 31962 Provides Indications for Its Taxonomic Reclassification.</title>
        <authorList>
            <person name="Miess H."/>
            <person name="Arlt P."/>
            <person name="Apel A.K."/>
            <person name="Weber T."/>
            <person name="Nieselt K."/>
            <person name="Hanssen F."/>
            <person name="Czemmel S."/>
            <person name="Nahnsen S."/>
            <person name="Gross H."/>
        </authorList>
    </citation>
    <scope>NUCLEOTIDE SEQUENCE [LARGE SCALE GENOMIC DNA]</scope>
    <source>
        <strain evidence="2 3">ATCC 31962</strain>
    </source>
</reference>
<dbReference type="Gene3D" id="3.10.620.30">
    <property type="match status" value="1"/>
</dbReference>
<sequence length="305" mass="34020">MTAAASEQAFYLRQSANTDPGPYAGLLDSAGNDVEQVFAAARNVVEHHAGLNSERIGHERLVELDIYTVRELLGRVAGRGVDDLRRPIPLQDKVVGNCLNISKLACAMLRQRGVPARLRYAYCSYFYPDFAHEQTLVEYWDDGRGRWLRGDASMNRPVLEALGNTVRIDLRDVAPELSLPIAQVWQACRTGQADFAGFGASVENRKRAGAGNVALKMLQDLACLNHVEMMPWDFAAPSARFLRSRHLDLAAFDALAALMLEGDWRDLLYVNGRLPFFAIPRRVLRRSPYTGCSVTLVKDGIWNTQ</sequence>
<protein>
    <submittedName>
        <fullName evidence="2">Transglutaminase domain-containing protein</fullName>
    </submittedName>
</protein>
<evidence type="ECO:0000313" key="3">
    <source>
        <dbReference type="Proteomes" id="UP000321323"/>
    </source>
</evidence>
<evidence type="ECO:0000313" key="2">
    <source>
        <dbReference type="EMBL" id="WUR14339.1"/>
    </source>
</evidence>
<dbReference type="SMART" id="SM00460">
    <property type="entry name" value="TGc"/>
    <property type="match status" value="1"/>
</dbReference>
<gene>
    <name evidence="2" type="ORF">E7V67_004340</name>
</gene>